<gene>
    <name evidence="1" type="ORF">BAY60_12185</name>
</gene>
<keyword evidence="2" id="KW-1185">Reference proteome</keyword>
<dbReference type="OrthoDB" id="3397424at2"/>
<name>A0A2V4AZ77_9PSEU</name>
<dbReference type="InterPro" id="IPR009097">
    <property type="entry name" value="Cyclic_Pdiesterase"/>
</dbReference>
<sequence>MALGVCLLFDGRSERALRNLWHRLEQHGLPTLASHTHGRHHPHLSYVVLLDWDLDAVRASVESLPVGGPFELTFDAVTAFRRGRVALVPGVPAELARRQQAVVQAVRATGALVHRHYEPGRWLPHSSLVTRAATDLLPQVAAAAYEVLPLTVRVTRAALVDSAEGRLWPLDTLP</sequence>
<dbReference type="RefSeq" id="WP_112281216.1">
    <property type="nucleotide sequence ID" value="NZ_MASW01000002.1"/>
</dbReference>
<dbReference type="GO" id="GO:0016874">
    <property type="term" value="F:ligase activity"/>
    <property type="evidence" value="ECO:0007669"/>
    <property type="project" value="UniProtKB-KW"/>
</dbReference>
<protein>
    <submittedName>
        <fullName evidence="1">2'-5' RNA ligase</fullName>
    </submittedName>
</protein>
<dbReference type="Proteomes" id="UP000249915">
    <property type="component" value="Unassembled WGS sequence"/>
</dbReference>
<dbReference type="EMBL" id="MASW01000002">
    <property type="protein sequence ID" value="PXY27216.1"/>
    <property type="molecule type" value="Genomic_DNA"/>
</dbReference>
<evidence type="ECO:0000313" key="2">
    <source>
        <dbReference type="Proteomes" id="UP000249915"/>
    </source>
</evidence>
<dbReference type="Pfam" id="PF13563">
    <property type="entry name" value="2_5_RNA_ligase2"/>
    <property type="match status" value="1"/>
</dbReference>
<reference evidence="1 2" key="1">
    <citation type="submission" date="2016-07" db="EMBL/GenBank/DDBJ databases">
        <title>Draft genome sequence of Prauserella muralis DSM 45305, isolated from a mould-covered wall in an indoor environment.</title>
        <authorList>
            <person name="Ruckert C."/>
            <person name="Albersmeier A."/>
            <person name="Jiang C.-L."/>
            <person name="Jiang Y."/>
            <person name="Kalinowski J."/>
            <person name="Schneider O."/>
            <person name="Winkler A."/>
            <person name="Zotchev S.B."/>
        </authorList>
    </citation>
    <scope>NUCLEOTIDE SEQUENCE [LARGE SCALE GENOMIC DNA]</scope>
    <source>
        <strain evidence="1 2">DSM 45305</strain>
    </source>
</reference>
<dbReference type="Gene3D" id="3.90.1140.10">
    <property type="entry name" value="Cyclic phosphodiesterase"/>
    <property type="match status" value="1"/>
</dbReference>
<comment type="caution">
    <text evidence="1">The sequence shown here is derived from an EMBL/GenBank/DDBJ whole genome shotgun (WGS) entry which is preliminary data.</text>
</comment>
<keyword evidence="1" id="KW-0436">Ligase</keyword>
<dbReference type="AlphaFoldDB" id="A0A2V4AZ77"/>
<evidence type="ECO:0000313" key="1">
    <source>
        <dbReference type="EMBL" id="PXY27216.1"/>
    </source>
</evidence>
<proteinExistence type="predicted"/>
<organism evidence="1 2">
    <name type="scientific">Prauserella muralis</name>
    <dbReference type="NCBI Taxonomy" id="588067"/>
    <lineage>
        <taxon>Bacteria</taxon>
        <taxon>Bacillati</taxon>
        <taxon>Actinomycetota</taxon>
        <taxon>Actinomycetes</taxon>
        <taxon>Pseudonocardiales</taxon>
        <taxon>Pseudonocardiaceae</taxon>
        <taxon>Prauserella</taxon>
    </lineage>
</organism>
<dbReference type="SUPFAM" id="SSF55144">
    <property type="entry name" value="LigT-like"/>
    <property type="match status" value="1"/>
</dbReference>
<accession>A0A2V4AZ77</accession>